<evidence type="ECO:0000313" key="2">
    <source>
        <dbReference type="Proteomes" id="UP000314294"/>
    </source>
</evidence>
<proteinExistence type="predicted"/>
<protein>
    <submittedName>
        <fullName evidence="1">Uncharacterized protein</fullName>
    </submittedName>
</protein>
<accession>A0A4Z2IZK7</accession>
<evidence type="ECO:0000313" key="1">
    <source>
        <dbReference type="EMBL" id="TNN83430.1"/>
    </source>
</evidence>
<sequence length="108" mass="11651">MHDRHAADGVVRPPEVHEVRSTVTATYTRLSTESLSLMEWRHFFQFPTAEWTRTADSYLSETSDRRGWGSVKTCSVNGPGGPDLSSALLAADSETSVASMASSADCAG</sequence>
<organism evidence="1 2">
    <name type="scientific">Liparis tanakae</name>
    <name type="common">Tanaka's snailfish</name>
    <dbReference type="NCBI Taxonomy" id="230148"/>
    <lineage>
        <taxon>Eukaryota</taxon>
        <taxon>Metazoa</taxon>
        <taxon>Chordata</taxon>
        <taxon>Craniata</taxon>
        <taxon>Vertebrata</taxon>
        <taxon>Euteleostomi</taxon>
        <taxon>Actinopterygii</taxon>
        <taxon>Neopterygii</taxon>
        <taxon>Teleostei</taxon>
        <taxon>Neoteleostei</taxon>
        <taxon>Acanthomorphata</taxon>
        <taxon>Eupercaria</taxon>
        <taxon>Perciformes</taxon>
        <taxon>Cottioidei</taxon>
        <taxon>Cottales</taxon>
        <taxon>Liparidae</taxon>
        <taxon>Liparis</taxon>
    </lineage>
</organism>
<keyword evidence="2" id="KW-1185">Reference proteome</keyword>
<name>A0A4Z2IZK7_9TELE</name>
<dbReference type="Proteomes" id="UP000314294">
    <property type="component" value="Unassembled WGS sequence"/>
</dbReference>
<dbReference type="EMBL" id="SRLO01000033">
    <property type="protein sequence ID" value="TNN83430.1"/>
    <property type="molecule type" value="Genomic_DNA"/>
</dbReference>
<gene>
    <name evidence="1" type="ORF">EYF80_006411</name>
</gene>
<reference evidence="1 2" key="1">
    <citation type="submission" date="2019-03" db="EMBL/GenBank/DDBJ databases">
        <title>First draft genome of Liparis tanakae, snailfish: a comprehensive survey of snailfish specific genes.</title>
        <authorList>
            <person name="Kim W."/>
            <person name="Song I."/>
            <person name="Jeong J.-H."/>
            <person name="Kim D."/>
            <person name="Kim S."/>
            <person name="Ryu S."/>
            <person name="Song J.Y."/>
            <person name="Lee S.K."/>
        </authorList>
    </citation>
    <scope>NUCLEOTIDE SEQUENCE [LARGE SCALE GENOMIC DNA]</scope>
    <source>
        <tissue evidence="1">Muscle</tissue>
    </source>
</reference>
<dbReference type="AlphaFoldDB" id="A0A4Z2IZK7"/>
<comment type="caution">
    <text evidence="1">The sequence shown here is derived from an EMBL/GenBank/DDBJ whole genome shotgun (WGS) entry which is preliminary data.</text>
</comment>